<reference evidence="9" key="1">
    <citation type="submission" date="2021-01" db="UniProtKB">
        <authorList>
            <consortium name="EnsemblMetazoa"/>
        </authorList>
    </citation>
    <scope>IDENTIFICATION</scope>
</reference>
<organism evidence="9 10">
    <name type="scientific">Varroa destructor</name>
    <name type="common">Honeybee mite</name>
    <dbReference type="NCBI Taxonomy" id="109461"/>
    <lineage>
        <taxon>Eukaryota</taxon>
        <taxon>Metazoa</taxon>
        <taxon>Ecdysozoa</taxon>
        <taxon>Arthropoda</taxon>
        <taxon>Chelicerata</taxon>
        <taxon>Arachnida</taxon>
        <taxon>Acari</taxon>
        <taxon>Parasitiformes</taxon>
        <taxon>Mesostigmata</taxon>
        <taxon>Gamasina</taxon>
        <taxon>Dermanyssoidea</taxon>
        <taxon>Varroidae</taxon>
        <taxon>Varroa</taxon>
    </lineage>
</organism>
<keyword evidence="3" id="KW-0285">Flavoprotein</keyword>
<evidence type="ECO:0000256" key="6">
    <source>
        <dbReference type="PIRSR" id="PIRSR000137-2"/>
    </source>
</evidence>
<feature type="active site" description="Proton acceptor" evidence="5">
    <location>
        <position position="604"/>
    </location>
</feature>
<evidence type="ECO:0000256" key="4">
    <source>
        <dbReference type="ARBA" id="ARBA00022827"/>
    </source>
</evidence>
<evidence type="ECO:0000256" key="7">
    <source>
        <dbReference type="SAM" id="SignalP"/>
    </source>
</evidence>
<dbReference type="EnsemblMetazoa" id="XM_022796931">
    <property type="protein sequence ID" value="XP_022652666"/>
    <property type="gene ID" value="LOC111246769"/>
</dbReference>
<dbReference type="GeneID" id="111246769"/>
<dbReference type="PANTHER" id="PTHR11552">
    <property type="entry name" value="GLUCOSE-METHANOL-CHOLINE GMC OXIDOREDUCTASE"/>
    <property type="match status" value="1"/>
</dbReference>
<dbReference type="SUPFAM" id="SSF54373">
    <property type="entry name" value="FAD-linked reductases, C-terminal domain"/>
    <property type="match status" value="1"/>
</dbReference>
<dbReference type="Gene3D" id="3.50.50.60">
    <property type="entry name" value="FAD/NAD(P)-binding domain"/>
    <property type="match status" value="1"/>
</dbReference>
<proteinExistence type="inferred from homology"/>
<evidence type="ECO:0000313" key="9">
    <source>
        <dbReference type="EnsemblMetazoa" id="XP_022652666"/>
    </source>
</evidence>
<dbReference type="AlphaFoldDB" id="A0A7M7JXU1"/>
<dbReference type="PROSITE" id="PS00624">
    <property type="entry name" value="GMC_OXRED_2"/>
    <property type="match status" value="1"/>
</dbReference>
<evidence type="ECO:0000256" key="5">
    <source>
        <dbReference type="PIRSR" id="PIRSR000137-1"/>
    </source>
</evidence>
<feature type="domain" description="Glucose-methanol-choline oxidoreductase N-terminal" evidence="8">
    <location>
        <begin position="315"/>
        <end position="329"/>
    </location>
</feature>
<dbReference type="SUPFAM" id="SSF51905">
    <property type="entry name" value="FAD/NAD(P)-binding domain"/>
    <property type="match status" value="1"/>
</dbReference>
<sequence length="664" mass="73966">MNRAYFFTLFVLTGALLVIRQAQGGASGFDYNTPEDELLEEYDFIIVGGGPAGCRLFEKLTNETLCGQSYRVLLIEAGGNPPLWTDVPLFYRRTGSPGYDNVMWWFPHKSNGLHNLGLSSSPTVFGAKVLGGGSTFNGAAFQRGCAADYDRIEPETQCKGWNYKEVLKAFKHDENNQDPSIRNNGHHGKKGTICVNSLLLDNGETAGYHAWKDTLELQGMQYADPHDGTCHGKGYHFQAAFCHGIRYSAVTAFVTPFFQARRNQMHIKLNTLATKLVINQSGIVPRVVGVETADATTGEGGKTYRAKKEVILTAGALKTPQLMMVSGIGPAKHLQSKGIKAIVDLPGVGRNLHNHPGISSFYVKNVPETWLPNNTCEDIEAYFRGPNGSLLSSSVNMVGVAYRQLDRVDMNRPLDDEILKNNFSDVEYTLSGSKGFGGPWLAVDPKIKEEYLGPLKNENFLTVNVYQMHQKSRGFVELNSTSVADNPYVYFNYFSERSDLDTLAVGAMKIAEMLRSPPFAQHAIELYERPFPKCKEHAFGTLEYFRCLVMYTTHANFHYAGTTKMGCNRRADQDVVVDGRCRVYDVEGLRVADTSIAHALPQGHSMAYAYLTGARCGDFISEDHYRWKGNERRSVPTPSVTDYKGSAFLSVPRQAQWNSNYRQW</sequence>
<dbReference type="RefSeq" id="XP_022652666.1">
    <property type="nucleotide sequence ID" value="XM_022796931.1"/>
</dbReference>
<dbReference type="InterPro" id="IPR012132">
    <property type="entry name" value="GMC_OxRdtase"/>
</dbReference>
<dbReference type="Pfam" id="PF05199">
    <property type="entry name" value="GMC_oxred_C"/>
    <property type="match status" value="1"/>
</dbReference>
<dbReference type="GO" id="GO:0016614">
    <property type="term" value="F:oxidoreductase activity, acting on CH-OH group of donors"/>
    <property type="evidence" value="ECO:0007669"/>
    <property type="project" value="InterPro"/>
</dbReference>
<dbReference type="InterPro" id="IPR007867">
    <property type="entry name" value="GMC_OxRtase_C"/>
</dbReference>
<dbReference type="PANTHER" id="PTHR11552:SF147">
    <property type="entry name" value="CHOLINE DEHYDROGENASE, MITOCHONDRIAL"/>
    <property type="match status" value="1"/>
</dbReference>
<dbReference type="Proteomes" id="UP000594260">
    <property type="component" value="Unplaced"/>
</dbReference>
<evidence type="ECO:0000313" key="10">
    <source>
        <dbReference type="Proteomes" id="UP000594260"/>
    </source>
</evidence>
<comment type="similarity">
    <text evidence="2">Belongs to the GMC oxidoreductase family.</text>
</comment>
<dbReference type="KEGG" id="vde:111246769"/>
<accession>A0A7M7JXU1</accession>
<evidence type="ECO:0000259" key="8">
    <source>
        <dbReference type="PROSITE" id="PS00624"/>
    </source>
</evidence>
<keyword evidence="4 6" id="KW-0274">FAD</keyword>
<protein>
    <recommendedName>
        <fullName evidence="8">Glucose-methanol-choline oxidoreductase N-terminal domain-containing protein</fullName>
    </recommendedName>
</protein>
<keyword evidence="7" id="KW-0732">Signal</keyword>
<dbReference type="GO" id="GO:0050660">
    <property type="term" value="F:flavin adenine dinucleotide binding"/>
    <property type="evidence" value="ECO:0007669"/>
    <property type="project" value="InterPro"/>
</dbReference>
<feature type="active site" description="Proton donor" evidence="5">
    <location>
        <position position="558"/>
    </location>
</feature>
<dbReference type="Pfam" id="PF00732">
    <property type="entry name" value="GMC_oxred_N"/>
    <property type="match status" value="1"/>
</dbReference>
<dbReference type="OrthoDB" id="269227at2759"/>
<feature type="binding site" evidence="6">
    <location>
        <position position="129"/>
    </location>
    <ligand>
        <name>FAD</name>
        <dbReference type="ChEBI" id="CHEBI:57692"/>
    </ligand>
</feature>
<feature type="signal peptide" evidence="7">
    <location>
        <begin position="1"/>
        <end position="24"/>
    </location>
</feature>
<dbReference type="InParanoid" id="A0A7M7JXU1"/>
<name>A0A7M7JXU1_VARDE</name>
<evidence type="ECO:0000256" key="1">
    <source>
        <dbReference type="ARBA" id="ARBA00001974"/>
    </source>
</evidence>
<dbReference type="InterPro" id="IPR000172">
    <property type="entry name" value="GMC_OxRdtase_N"/>
</dbReference>
<comment type="cofactor">
    <cofactor evidence="1 6">
        <name>FAD</name>
        <dbReference type="ChEBI" id="CHEBI:57692"/>
    </cofactor>
</comment>
<keyword evidence="10" id="KW-1185">Reference proteome</keyword>
<dbReference type="PIRSF" id="PIRSF000137">
    <property type="entry name" value="Alcohol_oxidase"/>
    <property type="match status" value="1"/>
</dbReference>
<evidence type="ECO:0000256" key="3">
    <source>
        <dbReference type="ARBA" id="ARBA00022630"/>
    </source>
</evidence>
<dbReference type="Gene3D" id="3.30.560.10">
    <property type="entry name" value="Glucose Oxidase, domain 3"/>
    <property type="match status" value="1"/>
</dbReference>
<dbReference type="InterPro" id="IPR036188">
    <property type="entry name" value="FAD/NAD-bd_sf"/>
</dbReference>
<evidence type="ECO:0000256" key="2">
    <source>
        <dbReference type="ARBA" id="ARBA00010790"/>
    </source>
</evidence>
<feature type="chain" id="PRO_5029655498" description="Glucose-methanol-choline oxidoreductase N-terminal domain-containing protein" evidence="7">
    <location>
        <begin position="25"/>
        <end position="664"/>
    </location>
</feature>